<dbReference type="InterPro" id="IPR033659">
    <property type="entry name" value="Ferrochelatase_N"/>
</dbReference>
<dbReference type="GO" id="GO:0006783">
    <property type="term" value="P:heme biosynthetic process"/>
    <property type="evidence" value="ECO:0007669"/>
    <property type="project" value="UniProtKB-UniRule"/>
</dbReference>
<keyword evidence="10" id="KW-1185">Reference proteome</keyword>
<keyword evidence="7" id="KW-0479">Metal-binding</keyword>
<evidence type="ECO:0000256" key="2">
    <source>
        <dbReference type="ARBA" id="ARBA00023004"/>
    </source>
</evidence>
<dbReference type="SUPFAM" id="SSF53800">
    <property type="entry name" value="Chelatase"/>
    <property type="match status" value="1"/>
</dbReference>
<comment type="function">
    <text evidence="7">Catalyzes the ferrous insertion into protoporphyrin IX.</text>
</comment>
<dbReference type="RefSeq" id="WP_114985196.1">
    <property type="nucleotide sequence ID" value="NZ_CP027806.1"/>
</dbReference>
<dbReference type="OrthoDB" id="9809741at2"/>
<dbReference type="CDD" id="cd03411">
    <property type="entry name" value="Ferrochelatase_N"/>
    <property type="match status" value="1"/>
</dbReference>
<keyword evidence="3 7" id="KW-0350">Heme biosynthesis</keyword>
<evidence type="ECO:0000256" key="5">
    <source>
        <dbReference type="ARBA" id="ARBA00023244"/>
    </source>
</evidence>
<evidence type="ECO:0000256" key="6">
    <source>
        <dbReference type="ARBA" id="ARBA00024536"/>
    </source>
</evidence>
<dbReference type="HAMAP" id="MF_00323">
    <property type="entry name" value="Ferrochelatase"/>
    <property type="match status" value="1"/>
</dbReference>
<dbReference type="PANTHER" id="PTHR11108:SF1">
    <property type="entry name" value="FERROCHELATASE, MITOCHONDRIAL"/>
    <property type="match status" value="1"/>
</dbReference>
<dbReference type="Gene3D" id="3.40.50.1400">
    <property type="match status" value="2"/>
</dbReference>
<sequence length="379" mass="44205">MSETKKNIGVVIMNLGGPTSEDNIKIFLYNLFRDPDIIRLGGGFWQDKLAKLISTIRAKKIVEDYQEINYCTKGCTGSKYCFNRQNKVVSTCCSPINGLTELQRRSLEKYFKEHVPEHNFKVYTAMRYWLPFTDQVMNEIREDGMDHVVLLPLYPQFSWTTSGSSFREWENWKKEHKAWKKKVDWQEYIVKDYHLNSDFLHAMNDRINEALERFKPEDRDKVHLVFTAHGTPLIEVESGDPYTRQINETVEAVMKLRGRDKQYWVGFQSRVGPQKWTQPNTEDLVFRLIRYGIKHLLMVPVAFVTDHIETAMELNIELREDIEEEGLHIEGLEVMPGLNNHPLFIKALADETLKIMSHVLDTSQKQDVSQEAPAEMVAS</sequence>
<comment type="subcellular location">
    <subcellularLocation>
        <location evidence="7">Cytoplasm</location>
    </subcellularLocation>
</comment>
<evidence type="ECO:0000256" key="4">
    <source>
        <dbReference type="ARBA" id="ARBA00023239"/>
    </source>
</evidence>
<dbReference type="KEGG" id="cprv:CYPRO_2824"/>
<evidence type="ECO:0000256" key="8">
    <source>
        <dbReference type="RuleBase" id="RU004185"/>
    </source>
</evidence>
<comment type="similarity">
    <text evidence="1 7 8">Belongs to the ferrochelatase family.</text>
</comment>
<dbReference type="NCBIfam" id="TIGR00109">
    <property type="entry name" value="hemH"/>
    <property type="match status" value="1"/>
</dbReference>
<evidence type="ECO:0000256" key="1">
    <source>
        <dbReference type="ARBA" id="ARBA00007718"/>
    </source>
</evidence>
<evidence type="ECO:0000256" key="3">
    <source>
        <dbReference type="ARBA" id="ARBA00023133"/>
    </source>
</evidence>
<comment type="pathway">
    <text evidence="7">Porphyrin-containing compound metabolism; protoheme biosynthesis; protoheme from protoporphyrin-IX: step 1/1.</text>
</comment>
<dbReference type="InterPro" id="IPR033644">
    <property type="entry name" value="Ferrochelatase_C"/>
</dbReference>
<evidence type="ECO:0000313" key="9">
    <source>
        <dbReference type="EMBL" id="AXJ02062.1"/>
    </source>
</evidence>
<proteinExistence type="inferred from homology"/>
<dbReference type="AlphaFoldDB" id="A0A345UNL0"/>
<keyword evidence="7" id="KW-0963">Cytoplasm</keyword>
<feature type="binding site" evidence="7">
    <location>
        <position position="309"/>
    </location>
    <ligand>
        <name>Fe(2+)</name>
        <dbReference type="ChEBI" id="CHEBI:29033"/>
    </ligand>
</feature>
<dbReference type="EMBL" id="CP027806">
    <property type="protein sequence ID" value="AXJ02062.1"/>
    <property type="molecule type" value="Genomic_DNA"/>
</dbReference>
<reference evidence="9 10" key="1">
    <citation type="submission" date="2018-03" db="EMBL/GenBank/DDBJ databases">
        <title>Phenotypic and genomic properties of Cyclonatronum proteinivorum gen. nov., sp. nov., a haloalkaliphilic bacteroidete from soda lakes possessing Na+-translocating rhodopsin.</title>
        <authorList>
            <person name="Toshchakov S.V."/>
            <person name="Korzhenkov A."/>
            <person name="Samarov N.I."/>
            <person name="Kublanov I.V."/>
            <person name="Muntyan M.S."/>
            <person name="Sorokin D.Y."/>
        </authorList>
    </citation>
    <scope>NUCLEOTIDE SEQUENCE [LARGE SCALE GENOMIC DNA]</scope>
    <source>
        <strain evidence="9 10">Omega</strain>
    </source>
</reference>
<feature type="binding site" evidence="7">
    <location>
        <position position="229"/>
    </location>
    <ligand>
        <name>Fe(2+)</name>
        <dbReference type="ChEBI" id="CHEBI:29033"/>
    </ligand>
</feature>
<dbReference type="Pfam" id="PF00762">
    <property type="entry name" value="Ferrochelatase"/>
    <property type="match status" value="1"/>
</dbReference>
<keyword evidence="2 7" id="KW-0408">Iron</keyword>
<comment type="catalytic activity">
    <reaction evidence="7">
        <text>heme b + 2 H(+) = protoporphyrin IX + Fe(2+)</text>
        <dbReference type="Rhea" id="RHEA:22584"/>
        <dbReference type="ChEBI" id="CHEBI:15378"/>
        <dbReference type="ChEBI" id="CHEBI:29033"/>
        <dbReference type="ChEBI" id="CHEBI:57306"/>
        <dbReference type="ChEBI" id="CHEBI:60344"/>
        <dbReference type="EC" id="4.98.1.1"/>
    </reaction>
</comment>
<dbReference type="EC" id="4.98.1.1" evidence="7"/>
<name>A0A345UNL0_9BACT</name>
<dbReference type="CDD" id="cd00419">
    <property type="entry name" value="Ferrochelatase_C"/>
    <property type="match status" value="1"/>
</dbReference>
<keyword evidence="4 7" id="KW-0456">Lyase</keyword>
<evidence type="ECO:0000256" key="7">
    <source>
        <dbReference type="HAMAP-Rule" id="MF_00323"/>
    </source>
</evidence>
<comment type="catalytic activity">
    <reaction evidence="6">
        <text>Fe-coproporphyrin III + 2 H(+) = coproporphyrin III + Fe(2+)</text>
        <dbReference type="Rhea" id="RHEA:49572"/>
        <dbReference type="ChEBI" id="CHEBI:15378"/>
        <dbReference type="ChEBI" id="CHEBI:29033"/>
        <dbReference type="ChEBI" id="CHEBI:68438"/>
        <dbReference type="ChEBI" id="CHEBI:131725"/>
        <dbReference type="EC" id="4.99.1.9"/>
    </reaction>
    <physiologicalReaction direction="right-to-left" evidence="6">
        <dbReference type="Rhea" id="RHEA:49574"/>
    </physiologicalReaction>
</comment>
<accession>A0A345UNL0</accession>
<dbReference type="UniPathway" id="UPA00252">
    <property type="reaction ID" value="UER00325"/>
</dbReference>
<dbReference type="InterPro" id="IPR001015">
    <property type="entry name" value="Ferrochelatase"/>
</dbReference>
<organism evidence="9 10">
    <name type="scientific">Cyclonatronum proteinivorum</name>
    <dbReference type="NCBI Taxonomy" id="1457365"/>
    <lineage>
        <taxon>Bacteria</taxon>
        <taxon>Pseudomonadati</taxon>
        <taxon>Balneolota</taxon>
        <taxon>Balneolia</taxon>
        <taxon>Balneolales</taxon>
        <taxon>Cyclonatronaceae</taxon>
        <taxon>Cyclonatronum</taxon>
    </lineage>
</organism>
<dbReference type="Proteomes" id="UP000254808">
    <property type="component" value="Chromosome"/>
</dbReference>
<protein>
    <recommendedName>
        <fullName evidence="7">Ferrochelatase</fullName>
        <ecNumber evidence="7">4.98.1.1</ecNumber>
    </recommendedName>
    <alternativeName>
        <fullName evidence="7">Heme synthase</fullName>
    </alternativeName>
    <alternativeName>
        <fullName evidence="7">Protoheme ferro-lyase</fullName>
    </alternativeName>
</protein>
<gene>
    <name evidence="7" type="primary">hemH</name>
    <name evidence="9" type="ORF">CYPRO_2824</name>
</gene>
<dbReference type="GO" id="GO:0046872">
    <property type="term" value="F:metal ion binding"/>
    <property type="evidence" value="ECO:0007669"/>
    <property type="project" value="UniProtKB-KW"/>
</dbReference>
<dbReference type="GO" id="GO:0004325">
    <property type="term" value="F:ferrochelatase activity"/>
    <property type="evidence" value="ECO:0007669"/>
    <property type="project" value="UniProtKB-UniRule"/>
</dbReference>
<keyword evidence="5 7" id="KW-0627">Porphyrin biosynthesis</keyword>
<evidence type="ECO:0000313" key="10">
    <source>
        <dbReference type="Proteomes" id="UP000254808"/>
    </source>
</evidence>
<dbReference type="GO" id="GO:0005737">
    <property type="term" value="C:cytoplasm"/>
    <property type="evidence" value="ECO:0007669"/>
    <property type="project" value="UniProtKB-SubCell"/>
</dbReference>
<dbReference type="PANTHER" id="PTHR11108">
    <property type="entry name" value="FERROCHELATASE"/>
    <property type="match status" value="1"/>
</dbReference>